<reference evidence="1" key="1">
    <citation type="submission" date="2017-10" db="EMBL/GenBank/DDBJ databases">
        <title>Draft genome sequence of the planktic cyanobacteria Tychonema bourrellyi isolated from alpine lentic freshwater.</title>
        <authorList>
            <person name="Tett A."/>
            <person name="Armanini F."/>
            <person name="Asnicar F."/>
            <person name="Boscaini A."/>
            <person name="Pasolli E."/>
            <person name="Zolfo M."/>
            <person name="Donati C."/>
            <person name="Salmaso N."/>
            <person name="Segata N."/>
        </authorList>
    </citation>
    <scope>NUCLEOTIDE SEQUENCE</scope>
    <source>
        <strain evidence="1">FEM_GT703</strain>
    </source>
</reference>
<gene>
    <name evidence="1" type="ORF">CP500_000460</name>
</gene>
<dbReference type="EMBL" id="NXIB02000001">
    <property type="protein sequence ID" value="PHX57442.1"/>
    <property type="molecule type" value="Genomic_DNA"/>
</dbReference>
<dbReference type="AlphaFoldDB" id="A0A2G4F6P3"/>
<accession>A0A2G4F6P3</accession>
<proteinExistence type="predicted"/>
<name>A0A2G4F6P3_9CYAN</name>
<sequence length="75" mass="8580">MSPVMLRQLWSLIETTQATLLVTLDDATLVQWLLKQLKMNSALNGKEADLLDEYIQSRLSLIRDLAEQRLAPELL</sequence>
<evidence type="ECO:0000313" key="1">
    <source>
        <dbReference type="EMBL" id="PHX57442.1"/>
    </source>
</evidence>
<organism evidence="1 2">
    <name type="scientific">Tychonema bourrellyi FEM_GT703</name>
    <dbReference type="NCBI Taxonomy" id="2040638"/>
    <lineage>
        <taxon>Bacteria</taxon>
        <taxon>Bacillati</taxon>
        <taxon>Cyanobacteriota</taxon>
        <taxon>Cyanophyceae</taxon>
        <taxon>Oscillatoriophycideae</taxon>
        <taxon>Oscillatoriales</taxon>
        <taxon>Microcoleaceae</taxon>
        <taxon>Tychonema</taxon>
    </lineage>
</organism>
<protein>
    <submittedName>
        <fullName evidence="1">Uncharacterized protein</fullName>
    </submittedName>
</protein>
<dbReference type="RefSeq" id="WP_096828984.1">
    <property type="nucleotide sequence ID" value="NZ_NXIB02000001.1"/>
</dbReference>
<dbReference type="Proteomes" id="UP000226442">
    <property type="component" value="Unassembled WGS sequence"/>
</dbReference>
<dbReference type="OrthoDB" id="426600at2"/>
<evidence type="ECO:0000313" key="2">
    <source>
        <dbReference type="Proteomes" id="UP000226442"/>
    </source>
</evidence>
<keyword evidence="2" id="KW-1185">Reference proteome</keyword>
<comment type="caution">
    <text evidence="1">The sequence shown here is derived from an EMBL/GenBank/DDBJ whole genome shotgun (WGS) entry which is preliminary data.</text>
</comment>